<dbReference type="InterPro" id="IPR011990">
    <property type="entry name" value="TPR-like_helical_dom_sf"/>
</dbReference>
<protein>
    <submittedName>
        <fullName evidence="1">Type VI secretion system protein ImpE</fullName>
    </submittedName>
</protein>
<gene>
    <name evidence="1" type="ORF">SAMN04488518_10711</name>
</gene>
<reference evidence="1 2" key="1">
    <citation type="submission" date="2016-10" db="EMBL/GenBank/DDBJ databases">
        <authorList>
            <person name="Varghese N."/>
            <person name="Submissions S."/>
        </authorList>
    </citation>
    <scope>NUCLEOTIDE SEQUENCE [LARGE SCALE GENOMIC DNA]</scope>
    <source>
        <strain evidence="1 2">DSM 16392</strain>
    </source>
</reference>
<organism evidence="1 2">
    <name type="scientific">Pseudovibrio ascidiaceicola</name>
    <dbReference type="NCBI Taxonomy" id="285279"/>
    <lineage>
        <taxon>Bacteria</taxon>
        <taxon>Pseudomonadati</taxon>
        <taxon>Pseudomonadota</taxon>
        <taxon>Alphaproteobacteria</taxon>
        <taxon>Hyphomicrobiales</taxon>
        <taxon>Stappiaceae</taxon>
        <taxon>Pseudovibrio</taxon>
    </lineage>
</organism>
<name>A0A1I4AZ26_9HYPH</name>
<dbReference type="SUPFAM" id="SSF144059">
    <property type="entry name" value="ImpE-like"/>
    <property type="match status" value="1"/>
</dbReference>
<evidence type="ECO:0000313" key="2">
    <source>
        <dbReference type="Proteomes" id="UP000199598"/>
    </source>
</evidence>
<dbReference type="InterPro" id="IPR009211">
    <property type="entry name" value="TagJ"/>
</dbReference>
<dbReference type="Gene3D" id="1.25.40.10">
    <property type="entry name" value="Tetratricopeptide repeat domain"/>
    <property type="match status" value="1"/>
</dbReference>
<sequence>MPAKEHLATGNLQEALKITQEQVRKKPEDVKERILLFQLYCVNGDWLKAKKQLPIIRQFDESAVPMVETYSRLLDMEQLREEVFSGDKTPLLFGEPKEWLSFLVQALKFDTEKNEQAAINLRDKAFEEADAISGTINGEKFEWLADADPRLGPVLELMMSNAYYWVPFSAIKSIRIPEPRDLRDMCWTPVNLLWVNGGPANGFIPTRYVETIHSDDPNLKLSRLTTWNEDRPIGQRMFAHESAEIPLLEVRAINFDTELDIHKDIGPVTGADDAASSTEGGHG</sequence>
<dbReference type="Pfam" id="PF07024">
    <property type="entry name" value="ImpE"/>
    <property type="match status" value="1"/>
</dbReference>
<dbReference type="EMBL" id="FOSK01000007">
    <property type="protein sequence ID" value="SFK61410.1"/>
    <property type="molecule type" value="Genomic_DNA"/>
</dbReference>
<comment type="caution">
    <text evidence="1">The sequence shown here is derived from an EMBL/GenBank/DDBJ whole genome shotgun (WGS) entry which is preliminary data.</text>
</comment>
<keyword evidence="2" id="KW-1185">Reference proteome</keyword>
<evidence type="ECO:0000313" key="1">
    <source>
        <dbReference type="EMBL" id="SFK61410.1"/>
    </source>
</evidence>
<dbReference type="PIRSF" id="PIRSF029288">
    <property type="entry name" value="SciE_ImpE"/>
    <property type="match status" value="1"/>
</dbReference>
<accession>A0A1I4AZ26</accession>
<proteinExistence type="predicted"/>
<dbReference type="Proteomes" id="UP000199598">
    <property type="component" value="Unassembled WGS sequence"/>
</dbReference>
<dbReference type="RefSeq" id="WP_093520299.1">
    <property type="nucleotide sequence ID" value="NZ_FOSK01000007.1"/>
</dbReference>